<gene>
    <name evidence="6" type="ORF">CVO96_19615</name>
</gene>
<dbReference type="GO" id="GO:0032993">
    <property type="term" value="C:protein-DNA complex"/>
    <property type="evidence" value="ECO:0007669"/>
    <property type="project" value="TreeGrafter"/>
</dbReference>
<evidence type="ECO:0000259" key="5">
    <source>
        <dbReference type="SMART" id="SM00478"/>
    </source>
</evidence>
<dbReference type="PANTHER" id="PTHR43003:SF5">
    <property type="entry name" value="DNA-3-METHYLADENINE GLYCOSYLASE"/>
    <property type="match status" value="1"/>
</dbReference>
<evidence type="ECO:0000313" key="7">
    <source>
        <dbReference type="Proteomes" id="UP000236379"/>
    </source>
</evidence>
<dbReference type="EMBL" id="PPPD01000004">
    <property type="protein sequence ID" value="PNY79336.1"/>
    <property type="molecule type" value="Genomic_DNA"/>
</dbReference>
<dbReference type="SUPFAM" id="SSF48150">
    <property type="entry name" value="DNA-glycosylase"/>
    <property type="match status" value="1"/>
</dbReference>
<dbReference type="RefSeq" id="WP_103314163.1">
    <property type="nucleotide sequence ID" value="NZ_PPPD01000004.1"/>
</dbReference>
<dbReference type="Gene3D" id="3.30.310.20">
    <property type="entry name" value="DNA-3-methyladenine glycosylase AlkA, N-terminal domain"/>
    <property type="match status" value="1"/>
</dbReference>
<dbReference type="Proteomes" id="UP000236379">
    <property type="component" value="Unassembled WGS sequence"/>
</dbReference>
<evidence type="ECO:0000256" key="4">
    <source>
        <dbReference type="ARBA" id="ARBA00023204"/>
    </source>
</evidence>
<protein>
    <recommendedName>
        <fullName evidence="2">DNA-3-methyladenine glycosylase II</fullName>
        <ecNumber evidence="2">3.2.2.21</ecNumber>
    </recommendedName>
</protein>
<name>A0A2K3US13_9DEIO</name>
<keyword evidence="7" id="KW-1185">Reference proteome</keyword>
<feature type="domain" description="HhH-GPD" evidence="5">
    <location>
        <begin position="139"/>
        <end position="300"/>
    </location>
</feature>
<dbReference type="InterPro" id="IPR051912">
    <property type="entry name" value="Alkylbase_DNA_Glycosylase/TA"/>
</dbReference>
<reference evidence="6 7" key="1">
    <citation type="submission" date="2018-01" db="EMBL/GenBank/DDBJ databases">
        <title>Deinococcus koreensis sp. nov., a radiation-resistant bacterium isolated from river water.</title>
        <authorList>
            <person name="Choi A."/>
        </authorList>
    </citation>
    <scope>NUCLEOTIDE SEQUENCE [LARGE SCALE GENOMIC DNA]</scope>
    <source>
        <strain evidence="6 7">SJW1-2</strain>
    </source>
</reference>
<dbReference type="Gene3D" id="1.10.340.30">
    <property type="entry name" value="Hypothetical protein, domain 2"/>
    <property type="match status" value="1"/>
</dbReference>
<dbReference type="OrthoDB" id="9785929at2"/>
<dbReference type="PANTHER" id="PTHR43003">
    <property type="entry name" value="DNA-3-METHYLADENINE GLYCOSYLASE"/>
    <property type="match status" value="1"/>
</dbReference>
<evidence type="ECO:0000313" key="6">
    <source>
        <dbReference type="EMBL" id="PNY79336.1"/>
    </source>
</evidence>
<sequence length="303" mass="33733">MPILTTHRLRPVPPFDFAQTLRFLGVFTPMDGEQTLGPRSLTKAVRIHGQTVGLGLHSAGSVEAPELTCDLFSDHALTPRIEEAALNRVRFFLSLDEDLEPFYALARQDAPFQKVLRQLYGYHQVKFLTPFENACWAVLTQRTPGSVAREMKRRLVEVYGGSVQTPDGALRAFPEPADLVRASAAELAGLLHNSRKGDALAAAAQAFGQVNEAWLRQEPYDEVKAWLCRIRGIGPWSATFVLLRGLGRMDNLPLDDPGNVLTREMMSAATKMYGPLSVQALRERACHYGVWQGYWGHYLRATG</sequence>
<evidence type="ECO:0000256" key="2">
    <source>
        <dbReference type="ARBA" id="ARBA00012000"/>
    </source>
</evidence>
<keyword evidence="3" id="KW-0227">DNA damage</keyword>
<dbReference type="AlphaFoldDB" id="A0A2K3US13"/>
<dbReference type="GO" id="GO:0006307">
    <property type="term" value="P:DNA alkylation repair"/>
    <property type="evidence" value="ECO:0007669"/>
    <property type="project" value="TreeGrafter"/>
</dbReference>
<dbReference type="GO" id="GO:0043916">
    <property type="term" value="F:DNA-7-methylguanine glycosylase activity"/>
    <property type="evidence" value="ECO:0007669"/>
    <property type="project" value="TreeGrafter"/>
</dbReference>
<dbReference type="InterPro" id="IPR011257">
    <property type="entry name" value="DNA_glycosylase"/>
</dbReference>
<keyword evidence="4" id="KW-0234">DNA repair</keyword>
<accession>A0A2K3US13</accession>
<dbReference type="SMART" id="SM00478">
    <property type="entry name" value="ENDO3c"/>
    <property type="match status" value="1"/>
</dbReference>
<dbReference type="InterPro" id="IPR037046">
    <property type="entry name" value="AlkA_N_sf"/>
</dbReference>
<evidence type="ECO:0000256" key="3">
    <source>
        <dbReference type="ARBA" id="ARBA00022763"/>
    </source>
</evidence>
<dbReference type="GO" id="GO:0032131">
    <property type="term" value="F:alkylated DNA binding"/>
    <property type="evidence" value="ECO:0007669"/>
    <property type="project" value="TreeGrafter"/>
</dbReference>
<organism evidence="6 7">
    <name type="scientific">Deinococcus koreensis</name>
    <dbReference type="NCBI Taxonomy" id="2054903"/>
    <lineage>
        <taxon>Bacteria</taxon>
        <taxon>Thermotogati</taxon>
        <taxon>Deinococcota</taxon>
        <taxon>Deinococci</taxon>
        <taxon>Deinococcales</taxon>
        <taxon>Deinococcaceae</taxon>
        <taxon>Deinococcus</taxon>
    </lineage>
</organism>
<proteinExistence type="predicted"/>
<dbReference type="GO" id="GO:0008725">
    <property type="term" value="F:DNA-3-methyladenine glycosylase activity"/>
    <property type="evidence" value="ECO:0007669"/>
    <property type="project" value="TreeGrafter"/>
</dbReference>
<evidence type="ECO:0000256" key="1">
    <source>
        <dbReference type="ARBA" id="ARBA00000086"/>
    </source>
</evidence>
<dbReference type="InterPro" id="IPR003265">
    <property type="entry name" value="HhH-GPD_domain"/>
</dbReference>
<comment type="caution">
    <text evidence="6">The sequence shown here is derived from an EMBL/GenBank/DDBJ whole genome shotgun (WGS) entry which is preliminary data.</text>
</comment>
<dbReference type="EC" id="3.2.2.21" evidence="2"/>
<comment type="catalytic activity">
    <reaction evidence="1">
        <text>Hydrolysis of alkylated DNA, releasing 3-methyladenine, 3-methylguanine, 7-methylguanine and 7-methyladenine.</text>
        <dbReference type="EC" id="3.2.2.21"/>
    </reaction>
</comment>
<dbReference type="GO" id="GO:0006285">
    <property type="term" value="P:base-excision repair, AP site formation"/>
    <property type="evidence" value="ECO:0007669"/>
    <property type="project" value="TreeGrafter"/>
</dbReference>